<reference evidence="4" key="1">
    <citation type="journal article" date="2019" name="Int. J. Syst. Evol. Microbiol.">
        <title>The Global Catalogue of Microorganisms (GCM) 10K type strain sequencing project: providing services to taxonomists for standard genome sequencing and annotation.</title>
        <authorList>
            <consortium name="The Broad Institute Genomics Platform"/>
            <consortium name="The Broad Institute Genome Sequencing Center for Infectious Disease"/>
            <person name="Wu L."/>
            <person name="Ma J."/>
        </authorList>
    </citation>
    <scope>NUCLEOTIDE SEQUENCE [LARGE SCALE GENOMIC DNA]</scope>
    <source>
        <strain evidence="4">PCU 266</strain>
    </source>
</reference>
<keyword evidence="4" id="KW-1185">Reference proteome</keyword>
<organism evidence="3 4">
    <name type="scientific">Streptomyces amakusaensis</name>
    <dbReference type="NCBI Taxonomy" id="67271"/>
    <lineage>
        <taxon>Bacteria</taxon>
        <taxon>Bacillati</taxon>
        <taxon>Actinomycetota</taxon>
        <taxon>Actinomycetes</taxon>
        <taxon>Kitasatosporales</taxon>
        <taxon>Streptomycetaceae</taxon>
        <taxon>Streptomyces</taxon>
    </lineage>
</organism>
<evidence type="ECO:0000256" key="1">
    <source>
        <dbReference type="SAM" id="MobiDB-lite"/>
    </source>
</evidence>
<accession>A0ABW0AMU0</accession>
<feature type="domain" description="DUF317" evidence="2">
    <location>
        <begin position="271"/>
        <end position="324"/>
    </location>
</feature>
<dbReference type="InterPro" id="IPR005523">
    <property type="entry name" value="DUF317_SPDY"/>
</dbReference>
<dbReference type="EMBL" id="JBHSKP010000013">
    <property type="protein sequence ID" value="MFC5154005.1"/>
    <property type="molecule type" value="Genomic_DNA"/>
</dbReference>
<evidence type="ECO:0000259" key="2">
    <source>
        <dbReference type="Pfam" id="PF03771"/>
    </source>
</evidence>
<feature type="domain" description="DUF317" evidence="2">
    <location>
        <begin position="370"/>
        <end position="423"/>
    </location>
</feature>
<evidence type="ECO:0000313" key="3">
    <source>
        <dbReference type="EMBL" id="MFC5154005.1"/>
    </source>
</evidence>
<dbReference type="Pfam" id="PF03771">
    <property type="entry name" value="SPDY"/>
    <property type="match status" value="2"/>
</dbReference>
<name>A0ABW0AMU0_9ACTN</name>
<comment type="caution">
    <text evidence="3">The sequence shown here is derived from an EMBL/GenBank/DDBJ whole genome shotgun (WGS) entry which is preliminary data.</text>
</comment>
<proteinExistence type="predicted"/>
<dbReference type="RefSeq" id="WP_344480500.1">
    <property type="nucleotide sequence ID" value="NZ_BAAASB010000014.1"/>
</dbReference>
<sequence>MPHSPIAHVRLDRHPEHPDAVTATLTSTGKGADTARALLAGHGFRPLDPATMILARIDHEEPHHANQAATTLRTAGATVEITAGLRDDIDTEWTWADYPMPWLTRNEIREVSNQAQKIHDDIAAGRLVIHRHAHDGHTIVAVGTYPGGQSIHLHGENHLRQTTAVYDTTSAALGEFDDLYTDAVRPGPAPATETEEHAAAVLTATAPAGAHMATTTPSAEPAPQADTVAVHAARPGEHEALLTEFLEAQGEWEKYRPCDETTVASHESLTLRAEFVHEAGPRDTAWTIAAYESPVGERIWHATVSAATPVEIMRTFLGSLASENAWGPGPDSKITEKTLAEATRPLAHDGWQQKTDGRCMTWTAPVSEKTGLRFDAFADQRDNSTLPAWTLWGGNTADHPTWTIHLSSHTPPALLQDLTFELALGEATRQLRDPVPPRVMSLTTGPPVQHRTAAPASPTPVRKR</sequence>
<protein>
    <submittedName>
        <fullName evidence="3">DUF317 domain-containing protein</fullName>
    </submittedName>
</protein>
<evidence type="ECO:0000313" key="4">
    <source>
        <dbReference type="Proteomes" id="UP001596160"/>
    </source>
</evidence>
<feature type="region of interest" description="Disordered" evidence="1">
    <location>
        <begin position="431"/>
        <end position="464"/>
    </location>
</feature>
<dbReference type="Proteomes" id="UP001596160">
    <property type="component" value="Unassembled WGS sequence"/>
</dbReference>
<gene>
    <name evidence="3" type="ORF">ACFPRH_19925</name>
</gene>